<dbReference type="AlphaFoldDB" id="A0A9D2A843"/>
<dbReference type="GO" id="GO:0016791">
    <property type="term" value="F:phosphatase activity"/>
    <property type="evidence" value="ECO:0007669"/>
    <property type="project" value="TreeGrafter"/>
</dbReference>
<dbReference type="SMART" id="SM00855">
    <property type="entry name" value="PGAM"/>
    <property type="match status" value="1"/>
</dbReference>
<sequence>MASSSVSNPQPAGYSTVHLVRHGEVHNPNRVLYGRLPGFGLSDLGHRMAEGIADHFADRVERGHPIHLLAASPLQRAQETIAPLAQRLKMPVVTEDRVIEAENRFEGLTGIRNQLKNPRWWPFLINPLRPSWGEPYAQQVARVLQGVKALSDRAVADHGDGAEVVVVSHQLPIWVTRLWAENRRLYHDPRDRECSLTSITTLQIGPSGVESVRYDEPNVELLRDAVALPGA</sequence>
<dbReference type="CDD" id="cd07067">
    <property type="entry name" value="HP_PGM_like"/>
    <property type="match status" value="1"/>
</dbReference>
<reference evidence="1" key="2">
    <citation type="submission" date="2021-04" db="EMBL/GenBank/DDBJ databases">
        <authorList>
            <person name="Gilroy R."/>
        </authorList>
    </citation>
    <scope>NUCLEOTIDE SEQUENCE</scope>
    <source>
        <strain evidence="1">ChiHejej3B27-3195</strain>
    </source>
</reference>
<dbReference type="InterPro" id="IPR013078">
    <property type="entry name" value="His_Pase_superF_clade-1"/>
</dbReference>
<accession>A0A9D2A843</accession>
<name>A0A9D2A843_9MICC</name>
<evidence type="ECO:0000313" key="1">
    <source>
        <dbReference type="EMBL" id="HIX00608.1"/>
    </source>
</evidence>
<dbReference type="Gene3D" id="3.40.50.1240">
    <property type="entry name" value="Phosphoglycerate mutase-like"/>
    <property type="match status" value="1"/>
</dbReference>
<dbReference type="GO" id="GO:0005737">
    <property type="term" value="C:cytoplasm"/>
    <property type="evidence" value="ECO:0007669"/>
    <property type="project" value="TreeGrafter"/>
</dbReference>
<dbReference type="SUPFAM" id="SSF53254">
    <property type="entry name" value="Phosphoglycerate mutase-like"/>
    <property type="match status" value="1"/>
</dbReference>
<dbReference type="EMBL" id="DXGD01000395">
    <property type="protein sequence ID" value="HIX00608.1"/>
    <property type="molecule type" value="Genomic_DNA"/>
</dbReference>
<dbReference type="InterPro" id="IPR050275">
    <property type="entry name" value="PGM_Phosphatase"/>
</dbReference>
<comment type="caution">
    <text evidence="1">The sequence shown here is derived from an EMBL/GenBank/DDBJ whole genome shotgun (WGS) entry which is preliminary data.</text>
</comment>
<dbReference type="Proteomes" id="UP000824151">
    <property type="component" value="Unassembled WGS sequence"/>
</dbReference>
<dbReference type="InterPro" id="IPR029033">
    <property type="entry name" value="His_PPase_superfam"/>
</dbReference>
<reference evidence="1" key="1">
    <citation type="journal article" date="2021" name="PeerJ">
        <title>Extensive microbial diversity within the chicken gut microbiome revealed by metagenomics and culture.</title>
        <authorList>
            <person name="Gilroy R."/>
            <person name="Ravi A."/>
            <person name="Getino M."/>
            <person name="Pursley I."/>
            <person name="Horton D.L."/>
            <person name="Alikhan N.F."/>
            <person name="Baker D."/>
            <person name="Gharbi K."/>
            <person name="Hall N."/>
            <person name="Watson M."/>
            <person name="Adriaenssens E.M."/>
            <person name="Foster-Nyarko E."/>
            <person name="Jarju S."/>
            <person name="Secka A."/>
            <person name="Antonio M."/>
            <person name="Oren A."/>
            <person name="Chaudhuri R.R."/>
            <person name="La Ragione R."/>
            <person name="Hildebrand F."/>
            <person name="Pallen M.J."/>
        </authorList>
    </citation>
    <scope>NUCLEOTIDE SEQUENCE</scope>
    <source>
        <strain evidence="1">ChiHejej3B27-3195</strain>
    </source>
</reference>
<gene>
    <name evidence="1" type="ORF">H9871_10760</name>
</gene>
<dbReference type="Pfam" id="PF00300">
    <property type="entry name" value="His_Phos_1"/>
    <property type="match status" value="1"/>
</dbReference>
<dbReference type="PANTHER" id="PTHR48100:SF51">
    <property type="entry name" value="PHOSPHOGLYCERATE MUTASE"/>
    <property type="match status" value="1"/>
</dbReference>
<protein>
    <submittedName>
        <fullName evidence="1">Histidine phosphatase family protein</fullName>
    </submittedName>
</protein>
<proteinExistence type="predicted"/>
<dbReference type="PANTHER" id="PTHR48100">
    <property type="entry name" value="BROAD-SPECIFICITY PHOSPHATASE YOR283W-RELATED"/>
    <property type="match status" value="1"/>
</dbReference>
<evidence type="ECO:0000313" key="2">
    <source>
        <dbReference type="Proteomes" id="UP000824151"/>
    </source>
</evidence>
<organism evidence="1 2">
    <name type="scientific">Candidatus Nesterenkonia stercoripullorum</name>
    <dbReference type="NCBI Taxonomy" id="2838701"/>
    <lineage>
        <taxon>Bacteria</taxon>
        <taxon>Bacillati</taxon>
        <taxon>Actinomycetota</taxon>
        <taxon>Actinomycetes</taxon>
        <taxon>Micrococcales</taxon>
        <taxon>Micrococcaceae</taxon>
        <taxon>Nesterenkonia</taxon>
    </lineage>
</organism>